<proteinExistence type="inferred from homology"/>
<dbReference type="Proteomes" id="UP001519308">
    <property type="component" value="Unassembled WGS sequence"/>
</dbReference>
<organism evidence="6 7">
    <name type="scientific">Clostridium punense</name>
    <dbReference type="NCBI Taxonomy" id="1054297"/>
    <lineage>
        <taxon>Bacteria</taxon>
        <taxon>Bacillati</taxon>
        <taxon>Bacillota</taxon>
        <taxon>Clostridia</taxon>
        <taxon>Eubacteriales</taxon>
        <taxon>Clostridiaceae</taxon>
        <taxon>Clostridium</taxon>
    </lineage>
</organism>
<dbReference type="InterPro" id="IPR005311">
    <property type="entry name" value="PBP_dimer"/>
</dbReference>
<dbReference type="SUPFAM" id="SSF54184">
    <property type="entry name" value="Penicillin-binding protein 2x (pbp-2x), c-terminal domain"/>
    <property type="match status" value="2"/>
</dbReference>
<dbReference type="InterPro" id="IPR005543">
    <property type="entry name" value="PASTA_dom"/>
</dbReference>
<feature type="domain" description="PASTA" evidence="5">
    <location>
        <begin position="670"/>
        <end position="729"/>
    </location>
</feature>
<dbReference type="Gene3D" id="3.30.450.330">
    <property type="match status" value="1"/>
</dbReference>
<keyword evidence="4" id="KW-1133">Transmembrane helix</keyword>
<evidence type="ECO:0000256" key="2">
    <source>
        <dbReference type="ARBA" id="ARBA00007171"/>
    </source>
</evidence>
<dbReference type="InterPro" id="IPR036138">
    <property type="entry name" value="PBP_dimer_sf"/>
</dbReference>
<dbReference type="Pfam" id="PF00905">
    <property type="entry name" value="Transpeptidase"/>
    <property type="match status" value="1"/>
</dbReference>
<feature type="domain" description="PASTA" evidence="5">
    <location>
        <begin position="607"/>
        <end position="666"/>
    </location>
</feature>
<evidence type="ECO:0000256" key="1">
    <source>
        <dbReference type="ARBA" id="ARBA00004370"/>
    </source>
</evidence>
<dbReference type="PANTHER" id="PTHR30627">
    <property type="entry name" value="PEPTIDOGLYCAN D,D-TRANSPEPTIDASE"/>
    <property type="match status" value="1"/>
</dbReference>
<accession>A0ABS4K1X2</accession>
<dbReference type="Pfam" id="PF03717">
    <property type="entry name" value="PBP_dimer"/>
    <property type="match status" value="1"/>
</dbReference>
<comment type="similarity">
    <text evidence="2">Belongs to the transpeptidase family.</text>
</comment>
<evidence type="ECO:0000313" key="7">
    <source>
        <dbReference type="Proteomes" id="UP001519308"/>
    </source>
</evidence>
<dbReference type="Gene3D" id="3.40.710.10">
    <property type="entry name" value="DD-peptidase/beta-lactamase superfamily"/>
    <property type="match status" value="1"/>
</dbReference>
<keyword evidence="3 4" id="KW-0472">Membrane</keyword>
<dbReference type="InterPro" id="IPR011927">
    <property type="entry name" value="SpoVD_pbp"/>
</dbReference>
<dbReference type="Pfam" id="PF03793">
    <property type="entry name" value="PASTA"/>
    <property type="match status" value="2"/>
</dbReference>
<evidence type="ECO:0000259" key="5">
    <source>
        <dbReference type="PROSITE" id="PS51178"/>
    </source>
</evidence>
<dbReference type="InterPro" id="IPR050515">
    <property type="entry name" value="Beta-lactam/transpept"/>
</dbReference>
<dbReference type="NCBIfam" id="TIGR02214">
    <property type="entry name" value="spoVD_pbp"/>
    <property type="match status" value="1"/>
</dbReference>
<dbReference type="InterPro" id="IPR012338">
    <property type="entry name" value="Beta-lactam/transpept-like"/>
</dbReference>
<evidence type="ECO:0000256" key="4">
    <source>
        <dbReference type="SAM" id="Phobius"/>
    </source>
</evidence>
<gene>
    <name evidence="6" type="ORF">J2Z44_001568</name>
</gene>
<dbReference type="PROSITE" id="PS51178">
    <property type="entry name" value="PASTA"/>
    <property type="match status" value="2"/>
</dbReference>
<dbReference type="InterPro" id="IPR001460">
    <property type="entry name" value="PCN-bd_Tpept"/>
</dbReference>
<dbReference type="SMART" id="SM00740">
    <property type="entry name" value="PASTA"/>
    <property type="match status" value="2"/>
</dbReference>
<dbReference type="SUPFAM" id="SSF56601">
    <property type="entry name" value="beta-lactamase/transpeptidase-like"/>
    <property type="match status" value="1"/>
</dbReference>
<dbReference type="CDD" id="cd06576">
    <property type="entry name" value="PASTA_Pbp2x-like_1"/>
    <property type="match status" value="1"/>
</dbReference>
<feature type="transmembrane region" description="Helical" evidence="4">
    <location>
        <begin position="20"/>
        <end position="40"/>
    </location>
</feature>
<dbReference type="PANTHER" id="PTHR30627:SF1">
    <property type="entry name" value="PEPTIDOGLYCAN D,D-TRANSPEPTIDASE FTSI"/>
    <property type="match status" value="1"/>
</dbReference>
<dbReference type="SUPFAM" id="SSF56519">
    <property type="entry name" value="Penicillin binding protein dimerisation domain"/>
    <property type="match status" value="1"/>
</dbReference>
<keyword evidence="4" id="KW-0812">Transmembrane</keyword>
<protein>
    <submittedName>
        <fullName evidence="6">Stage V sporulation protein D (Sporulation-specific penicillin-binding protein)</fullName>
    </submittedName>
</protein>
<dbReference type="Gene3D" id="3.90.1310.10">
    <property type="entry name" value="Penicillin-binding protein 2a (Domain 2)"/>
    <property type="match status" value="1"/>
</dbReference>
<evidence type="ECO:0000313" key="6">
    <source>
        <dbReference type="EMBL" id="MBP2021772.1"/>
    </source>
</evidence>
<dbReference type="Gene3D" id="3.30.10.20">
    <property type="match status" value="1"/>
</dbReference>
<dbReference type="EMBL" id="JAGGLL010000010">
    <property type="protein sequence ID" value="MBP2021772.1"/>
    <property type="molecule type" value="Genomic_DNA"/>
</dbReference>
<dbReference type="RefSeq" id="WP_021282391.1">
    <property type="nucleotide sequence ID" value="NZ_JAGGLL010000010.1"/>
</dbReference>
<keyword evidence="7" id="KW-1185">Reference proteome</keyword>
<comment type="subcellular location">
    <subcellularLocation>
        <location evidence="1">Membrane</location>
    </subcellularLocation>
</comment>
<dbReference type="CDD" id="cd06575">
    <property type="entry name" value="PASTA_Pbp2x-like_2"/>
    <property type="match status" value="1"/>
</dbReference>
<sequence length="732" mass="80258">MARKEFRDKVIMKKRMLYTLMIVFAIFIGLIVRITFIMFVEGGTYKARATQQWTSDVKINAKRGRILDRNEKELAVSANVYRVDLDLNALRNSIEQQKITMETIAPKIAEIAKMDPAEVLDKLTRPLPNGKPRGAAILKRRIEKDIADGIKKYSEEMSLRGLVISPDTKRYYPNGSFAAHILGHTNSDGEGLTGIELQYNKFLAGVPGIKIAETDQKSEDLPYKISEYTEPVDGRDVVLTIDENIQYFAEKAASQALKDNDAKAVSVIVMDPKTGEILAMANKPDYDPNNPWPEGLSNEDTQKTWRNRAVSDAYEPGSIFKVVTATAAIEKGVLKEGETFNCGGGLTIGGRTIHCWKTSGHGPLDFEGIIKNSCNVGFMVLADRMKKEALNEYIYKYGFGKKTGIDLPGEARGIVKPTEQISVTDLATISFGQSNTVSAIQYMQAFNSIANGGTLITPHLMKEVIHYDDDSNRVIDATFSNYNKRSEIKSETMERMRKHLEATVATGGASKAHIPGYHIAGKTGTAQKVDPVNGGYAQGKYISSFAGMAPANDPKVTVFISIDEPNPSLYYAGQIAAPVGKVLFNDIFNYFALKPDANSEDVQKSLKKDVVISEIRGQKKADATKILKDIGLSYRIEGDGEYVVDISPKPGYMVKEGSEIILYTGKQSQTDSTVGVPDLMGTTPESARKLLENLGLKVQFVGDGVVGGQSIEAGQIVKKGTVITCHLQVLAD</sequence>
<comment type="caution">
    <text evidence="6">The sequence shown here is derived from an EMBL/GenBank/DDBJ whole genome shotgun (WGS) entry which is preliminary data.</text>
</comment>
<name>A0ABS4K1X2_9CLOT</name>
<evidence type="ECO:0000256" key="3">
    <source>
        <dbReference type="ARBA" id="ARBA00023136"/>
    </source>
</evidence>
<reference evidence="6 7" key="1">
    <citation type="submission" date="2021-03" db="EMBL/GenBank/DDBJ databases">
        <title>Genomic Encyclopedia of Type Strains, Phase IV (KMG-IV): sequencing the most valuable type-strain genomes for metagenomic binning, comparative biology and taxonomic classification.</title>
        <authorList>
            <person name="Goeker M."/>
        </authorList>
    </citation>
    <scope>NUCLEOTIDE SEQUENCE [LARGE SCALE GENOMIC DNA]</scope>
    <source>
        <strain evidence="6 7">DSM 28650</strain>
    </source>
</reference>